<dbReference type="KEGG" id="maur:BOH66_07000"/>
<name>A0A1P8U7F9_9MICO</name>
<proteinExistence type="predicted"/>
<accession>A0A1P8U7F9</accession>
<gene>
    <name evidence="1" type="ORF">BOH66_07000</name>
</gene>
<organism evidence="1 2">
    <name type="scientific">Microbacterium aurum</name>
    <dbReference type="NCBI Taxonomy" id="36805"/>
    <lineage>
        <taxon>Bacteria</taxon>
        <taxon>Bacillati</taxon>
        <taxon>Actinomycetota</taxon>
        <taxon>Actinomycetes</taxon>
        <taxon>Micrococcales</taxon>
        <taxon>Microbacteriaceae</taxon>
        <taxon>Microbacterium</taxon>
    </lineage>
</organism>
<evidence type="ECO:0000313" key="2">
    <source>
        <dbReference type="Proteomes" id="UP000187185"/>
    </source>
</evidence>
<dbReference type="RefSeq" id="WP_076690346.1">
    <property type="nucleotide sequence ID" value="NZ_CP018762.1"/>
</dbReference>
<dbReference type="AlphaFoldDB" id="A0A1P8U7F9"/>
<sequence>MADVLLEGAILAEYAAALASVPADVTWDLTVPGSGTFGCVEVADAVSSVGALQHGRADVLVEETRRVAGFPARVAERFAATDQGLARSIL</sequence>
<dbReference type="STRING" id="36805.BOH66_07000"/>
<keyword evidence="2" id="KW-1185">Reference proteome</keyword>
<reference evidence="1 2" key="1">
    <citation type="submission" date="2016-12" db="EMBL/GenBank/DDBJ databases">
        <title>Complete genome sequence of Microbacterium aurum KACC 15219.</title>
        <authorList>
            <person name="Jung Y."/>
            <person name="Shin J.-H."/>
            <person name="Lee Y.-J."/>
            <person name="Yi H."/>
            <person name="Bahn Y.-S."/>
            <person name="Kim J.F."/>
            <person name="Lee D.-W."/>
        </authorList>
    </citation>
    <scope>NUCLEOTIDE SEQUENCE [LARGE SCALE GENOMIC DNA]</scope>
    <source>
        <strain evidence="1 2">KACC 15219</strain>
    </source>
</reference>
<protein>
    <submittedName>
        <fullName evidence="1">Uncharacterized protein</fullName>
    </submittedName>
</protein>
<dbReference type="Proteomes" id="UP000187185">
    <property type="component" value="Chromosome"/>
</dbReference>
<evidence type="ECO:0000313" key="1">
    <source>
        <dbReference type="EMBL" id="APZ34030.1"/>
    </source>
</evidence>
<dbReference type="EMBL" id="CP018762">
    <property type="protein sequence ID" value="APZ34030.1"/>
    <property type="molecule type" value="Genomic_DNA"/>
</dbReference>